<keyword evidence="1" id="KW-0808">Transferase</keyword>
<dbReference type="Proteomes" id="UP000035100">
    <property type="component" value="Unassembled WGS sequence"/>
</dbReference>
<keyword evidence="5" id="KW-1185">Reference proteome</keyword>
<dbReference type="InterPro" id="IPR050832">
    <property type="entry name" value="Bact_Acetyltransf"/>
</dbReference>
<dbReference type="SUPFAM" id="SSF55729">
    <property type="entry name" value="Acyl-CoA N-acyltransferases (Nat)"/>
    <property type="match status" value="1"/>
</dbReference>
<dbReference type="RefSeq" id="WP_018301818.1">
    <property type="nucleotide sequence ID" value="NZ_KB902279.1"/>
</dbReference>
<protein>
    <submittedName>
        <fullName evidence="4">Wenxma_13, whole genome shotgun sequence</fullName>
    </submittedName>
</protein>
<evidence type="ECO:0000313" key="5">
    <source>
        <dbReference type="Proteomes" id="UP000035100"/>
    </source>
</evidence>
<dbReference type="PANTHER" id="PTHR43877">
    <property type="entry name" value="AMINOALKYLPHOSPHONATE N-ACETYLTRANSFERASE-RELATED-RELATED"/>
    <property type="match status" value="1"/>
</dbReference>
<gene>
    <name evidence="4" type="ORF">Wenmar_03027</name>
</gene>
<dbReference type="PANTHER" id="PTHR43877:SF2">
    <property type="entry name" value="AMINOALKYLPHOSPHONATE N-ACETYLTRANSFERASE-RELATED"/>
    <property type="match status" value="1"/>
</dbReference>
<proteinExistence type="predicted"/>
<keyword evidence="2" id="KW-0012">Acyltransferase</keyword>
<evidence type="ECO:0000313" key="4">
    <source>
        <dbReference type="EMBL" id="KIQ68380.1"/>
    </source>
</evidence>
<accession>A0A0D0NJ52</accession>
<dbReference type="OrthoDB" id="281808at2"/>
<dbReference type="STRING" id="1123501.Wenmar_03027"/>
<dbReference type="eggNOG" id="COG0456">
    <property type="taxonomic scope" value="Bacteria"/>
</dbReference>
<reference evidence="4 5" key="1">
    <citation type="submission" date="2013-01" db="EMBL/GenBank/DDBJ databases">
        <authorList>
            <person name="Fiebig A."/>
            <person name="Goeker M."/>
            <person name="Klenk H.-P.P."/>
        </authorList>
    </citation>
    <scope>NUCLEOTIDE SEQUENCE [LARGE SCALE GENOMIC DNA]</scope>
    <source>
        <strain evidence="4 5">DSM 24838</strain>
    </source>
</reference>
<name>A0A0D0NJ52_9RHOB</name>
<evidence type="ECO:0000259" key="3">
    <source>
        <dbReference type="PROSITE" id="PS51186"/>
    </source>
</evidence>
<dbReference type="Pfam" id="PF13508">
    <property type="entry name" value="Acetyltransf_7"/>
    <property type="match status" value="1"/>
</dbReference>
<dbReference type="AlphaFoldDB" id="A0A0D0NJ52"/>
<dbReference type="Gene3D" id="3.40.630.30">
    <property type="match status" value="1"/>
</dbReference>
<evidence type="ECO:0000256" key="2">
    <source>
        <dbReference type="ARBA" id="ARBA00023315"/>
    </source>
</evidence>
<comment type="caution">
    <text evidence="4">The sequence shown here is derived from an EMBL/GenBank/DDBJ whole genome shotgun (WGS) entry which is preliminary data.</text>
</comment>
<dbReference type="InterPro" id="IPR016181">
    <property type="entry name" value="Acyl_CoA_acyltransferase"/>
</dbReference>
<dbReference type="PROSITE" id="PS51186">
    <property type="entry name" value="GNAT"/>
    <property type="match status" value="1"/>
</dbReference>
<sequence>MKLRRARPDEAEAIRALVREAYAPYVARIGREPAPMGENYAALIAEGCVFVPEGEGIEGVLVLIDEPEALMLDNVAVAASARGRGLGRALLEAAEAEARARGYALIRLYTHEKMTENRAIYARLGWRETHRAQQGPFARVFFEKAV</sequence>
<dbReference type="GO" id="GO:0016747">
    <property type="term" value="F:acyltransferase activity, transferring groups other than amino-acyl groups"/>
    <property type="evidence" value="ECO:0007669"/>
    <property type="project" value="InterPro"/>
</dbReference>
<feature type="domain" description="N-acetyltransferase" evidence="3">
    <location>
        <begin position="1"/>
        <end position="146"/>
    </location>
</feature>
<dbReference type="InterPro" id="IPR000182">
    <property type="entry name" value="GNAT_dom"/>
</dbReference>
<evidence type="ECO:0000256" key="1">
    <source>
        <dbReference type="ARBA" id="ARBA00022679"/>
    </source>
</evidence>
<organism evidence="4 5">
    <name type="scientific">Wenxinia marina DSM 24838</name>
    <dbReference type="NCBI Taxonomy" id="1123501"/>
    <lineage>
        <taxon>Bacteria</taxon>
        <taxon>Pseudomonadati</taxon>
        <taxon>Pseudomonadota</taxon>
        <taxon>Alphaproteobacteria</taxon>
        <taxon>Rhodobacterales</taxon>
        <taxon>Roseobacteraceae</taxon>
        <taxon>Wenxinia</taxon>
    </lineage>
</organism>
<dbReference type="EMBL" id="AONG01000014">
    <property type="protein sequence ID" value="KIQ68380.1"/>
    <property type="molecule type" value="Genomic_DNA"/>
</dbReference>